<keyword evidence="6" id="KW-1185">Reference proteome</keyword>
<dbReference type="SUPFAM" id="SSF52266">
    <property type="entry name" value="SGNH hydrolase"/>
    <property type="match status" value="1"/>
</dbReference>
<dbReference type="GO" id="GO:0016788">
    <property type="term" value="F:hydrolase activity, acting on ester bonds"/>
    <property type="evidence" value="ECO:0007669"/>
    <property type="project" value="InterPro"/>
</dbReference>
<reference evidence="5" key="1">
    <citation type="submission" date="2023-07" db="EMBL/GenBank/DDBJ databases">
        <title>A chromosome-level genome assembly of Lolium multiflorum.</title>
        <authorList>
            <person name="Chen Y."/>
            <person name="Copetti D."/>
            <person name="Kolliker R."/>
            <person name="Studer B."/>
        </authorList>
    </citation>
    <scope>NUCLEOTIDE SEQUENCE</scope>
    <source>
        <strain evidence="5">02402/16</strain>
        <tissue evidence="5">Leaf</tissue>
    </source>
</reference>
<evidence type="ECO:0008006" key="7">
    <source>
        <dbReference type="Google" id="ProtNLM"/>
    </source>
</evidence>
<evidence type="ECO:0000256" key="2">
    <source>
        <dbReference type="ARBA" id="ARBA00022801"/>
    </source>
</evidence>
<proteinExistence type="inferred from homology"/>
<evidence type="ECO:0000313" key="5">
    <source>
        <dbReference type="EMBL" id="KAK1684633.1"/>
    </source>
</evidence>
<comment type="caution">
    <text evidence="5">The sequence shown here is derived from an EMBL/GenBank/DDBJ whole genome shotgun (WGS) entry which is preliminary data.</text>
</comment>
<keyword evidence="4" id="KW-0732">Signal</keyword>
<keyword evidence="3" id="KW-0443">Lipid metabolism</keyword>
<dbReference type="InterPro" id="IPR001087">
    <property type="entry name" value="GDSL"/>
</dbReference>
<protein>
    <recommendedName>
        <fullName evidence="7">GDSL esterase/lipase</fullName>
    </recommendedName>
</protein>
<dbReference type="GO" id="GO:0016042">
    <property type="term" value="P:lipid catabolic process"/>
    <property type="evidence" value="ECO:0007669"/>
    <property type="project" value="UniProtKB-KW"/>
</dbReference>
<accession>A0AAD8X042</accession>
<organism evidence="5 6">
    <name type="scientific">Lolium multiflorum</name>
    <name type="common">Italian ryegrass</name>
    <name type="synonym">Lolium perenne subsp. multiflorum</name>
    <dbReference type="NCBI Taxonomy" id="4521"/>
    <lineage>
        <taxon>Eukaryota</taxon>
        <taxon>Viridiplantae</taxon>
        <taxon>Streptophyta</taxon>
        <taxon>Embryophyta</taxon>
        <taxon>Tracheophyta</taxon>
        <taxon>Spermatophyta</taxon>
        <taxon>Magnoliopsida</taxon>
        <taxon>Liliopsida</taxon>
        <taxon>Poales</taxon>
        <taxon>Poaceae</taxon>
        <taxon>BOP clade</taxon>
        <taxon>Pooideae</taxon>
        <taxon>Poodae</taxon>
        <taxon>Poeae</taxon>
        <taxon>Poeae Chloroplast Group 2 (Poeae type)</taxon>
        <taxon>Loliodinae</taxon>
        <taxon>Loliinae</taxon>
        <taxon>Lolium</taxon>
    </lineage>
</organism>
<gene>
    <name evidence="5" type="ORF">QYE76_045481</name>
</gene>
<name>A0AAD8X042_LOLMU</name>
<dbReference type="Proteomes" id="UP001231189">
    <property type="component" value="Unassembled WGS sequence"/>
</dbReference>
<keyword evidence="3" id="KW-0442">Lipid degradation</keyword>
<feature type="signal peptide" evidence="4">
    <location>
        <begin position="1"/>
        <end position="26"/>
    </location>
</feature>
<dbReference type="InterPro" id="IPR051058">
    <property type="entry name" value="GDSL_Est/Lipase"/>
</dbReference>
<evidence type="ECO:0000256" key="3">
    <source>
        <dbReference type="ARBA" id="ARBA00022963"/>
    </source>
</evidence>
<feature type="chain" id="PRO_5042107840" description="GDSL esterase/lipase" evidence="4">
    <location>
        <begin position="27"/>
        <end position="374"/>
    </location>
</feature>
<dbReference type="InterPro" id="IPR035669">
    <property type="entry name" value="SGNH_plant_lipase-like"/>
</dbReference>
<evidence type="ECO:0000313" key="6">
    <source>
        <dbReference type="Proteomes" id="UP001231189"/>
    </source>
</evidence>
<keyword evidence="2" id="KW-0378">Hydrolase</keyword>
<evidence type="ECO:0000256" key="4">
    <source>
        <dbReference type="SAM" id="SignalP"/>
    </source>
</evidence>
<dbReference type="CDD" id="cd01837">
    <property type="entry name" value="SGNH_plant_lipase_like"/>
    <property type="match status" value="1"/>
</dbReference>
<dbReference type="Gene3D" id="3.40.50.1110">
    <property type="entry name" value="SGNH hydrolase"/>
    <property type="match status" value="1"/>
</dbReference>
<comment type="similarity">
    <text evidence="1">Belongs to the 'GDSL' lipolytic enzyme family.</text>
</comment>
<dbReference type="PANTHER" id="PTHR45648:SF57">
    <property type="entry name" value="GDSL ESTERASE_LIPASE"/>
    <property type="match status" value="1"/>
</dbReference>
<dbReference type="EMBL" id="JAUUTY010000002">
    <property type="protein sequence ID" value="KAK1684633.1"/>
    <property type="molecule type" value="Genomic_DNA"/>
</dbReference>
<sequence length="374" mass="39156">MAARHGGAFALVALCLLELALRGAGAGDGEPLVPAMFVFGDSTVDVGNNNFLPGCSADCRANYARYGVDYPSHAPTGRFSNGYNLADHIARFLGFAESPPAYGSLPPEGIIGQMRSGINFASGGSGLQDLTGKALCGQVHSMSDQLDMFASVVQMMGNCSSDLVSRSLVFISVGSNDLFEYVGGNATSCPNRNDTAFLRGLVAAYRGYLQELYAAGARKFSIVSPSLVGCCPSQRSAGWLKDDLDGYYCFGTANSLSRQLYHMLLSMLQDLSAGLAGMNFSICDSAAMADSVFNSTVSAPNTMKVLDTGCCGGAGILGPAKCDKLATLCPNRAAYLFWDGFHPTETASAVAALALLADSGRYVHPINITRLAAL</sequence>
<dbReference type="AlphaFoldDB" id="A0AAD8X042"/>
<dbReference type="PANTHER" id="PTHR45648">
    <property type="entry name" value="GDSL LIPASE/ACYLHYDROLASE FAMILY PROTEIN (AFU_ORTHOLOGUE AFUA_4G14700)"/>
    <property type="match status" value="1"/>
</dbReference>
<dbReference type="Pfam" id="PF00657">
    <property type="entry name" value="Lipase_GDSL"/>
    <property type="match status" value="1"/>
</dbReference>
<dbReference type="InterPro" id="IPR036514">
    <property type="entry name" value="SGNH_hydro_sf"/>
</dbReference>
<evidence type="ECO:0000256" key="1">
    <source>
        <dbReference type="ARBA" id="ARBA00008668"/>
    </source>
</evidence>